<proteinExistence type="predicted"/>
<protein>
    <recommendedName>
        <fullName evidence="4">F-box domain-containing protein</fullName>
    </recommendedName>
</protein>
<feature type="region of interest" description="Disordered" evidence="1">
    <location>
        <begin position="1"/>
        <end position="24"/>
    </location>
</feature>
<gene>
    <name evidence="2" type="ORF">BDN70DRAFT_238634</name>
</gene>
<comment type="caution">
    <text evidence="2">The sequence shown here is derived from an EMBL/GenBank/DDBJ whole genome shotgun (WGS) entry which is preliminary data.</text>
</comment>
<feature type="compositionally biased region" description="Basic residues" evidence="1">
    <location>
        <begin position="1"/>
        <end position="10"/>
    </location>
</feature>
<accession>A0A9P5ZEH3</accession>
<name>A0A9P5ZEH3_9AGAR</name>
<dbReference type="EMBL" id="MU155131">
    <property type="protein sequence ID" value="KAF9486214.1"/>
    <property type="molecule type" value="Genomic_DNA"/>
</dbReference>
<sequence>MNKPRLRFRSGGKPMSGPKAPKLLSAAARPRRSRVRTMPQELIDQVIDYSKDQRDTLLSCSLVSRAFVHRSQQHLFAKIILYPSLEIKLKILFETSSHLASYTKELSISVPQICSSPLATVYPEGSSHLLDVLPKFTNLKRFTMRIYGYGVLDWNECVPEDIQTGIASIFEKNMLHEVVLQDVQEFDPGLLARCSSLQMLVLGGESSLSRYTEPLPDSCAPPALSVAMVGSGEKCFQSFMDCCNATLPAFSLNKLQWLGLRELPGDPWIESFHKLAKSSLCMLKHLVIELEIKAGTPGERSPSTELERIDLSGLKNLLTIEIRNNSYEHDQTLFGQRSARILQSLPRPSQLVHITFYCPGQQFATHHTPSRQSHWDDVDLVLSNGFPRLSQVHFKFGVN</sequence>
<reference evidence="2" key="1">
    <citation type="submission" date="2020-11" db="EMBL/GenBank/DDBJ databases">
        <authorList>
            <consortium name="DOE Joint Genome Institute"/>
            <person name="Ahrendt S."/>
            <person name="Riley R."/>
            <person name="Andreopoulos W."/>
            <person name="Labutti K."/>
            <person name="Pangilinan J."/>
            <person name="Ruiz-Duenas F.J."/>
            <person name="Barrasa J.M."/>
            <person name="Sanchez-Garcia M."/>
            <person name="Camarero S."/>
            <person name="Miyauchi S."/>
            <person name="Serrano A."/>
            <person name="Linde D."/>
            <person name="Babiker R."/>
            <person name="Drula E."/>
            <person name="Ayuso-Fernandez I."/>
            <person name="Pacheco R."/>
            <person name="Padilla G."/>
            <person name="Ferreira P."/>
            <person name="Barriuso J."/>
            <person name="Kellner H."/>
            <person name="Castanera R."/>
            <person name="Alfaro M."/>
            <person name="Ramirez L."/>
            <person name="Pisabarro A.G."/>
            <person name="Kuo A."/>
            <person name="Tritt A."/>
            <person name="Lipzen A."/>
            <person name="He G."/>
            <person name="Yan M."/>
            <person name="Ng V."/>
            <person name="Cullen D."/>
            <person name="Martin F."/>
            <person name="Rosso M.-N."/>
            <person name="Henrissat B."/>
            <person name="Hibbett D."/>
            <person name="Martinez A.T."/>
            <person name="Grigoriev I.V."/>
        </authorList>
    </citation>
    <scope>NUCLEOTIDE SEQUENCE</scope>
    <source>
        <strain evidence="2">CIRM-BRFM 674</strain>
    </source>
</reference>
<dbReference type="AlphaFoldDB" id="A0A9P5ZEH3"/>
<dbReference type="Proteomes" id="UP000807469">
    <property type="component" value="Unassembled WGS sequence"/>
</dbReference>
<evidence type="ECO:0000256" key="1">
    <source>
        <dbReference type="SAM" id="MobiDB-lite"/>
    </source>
</evidence>
<evidence type="ECO:0008006" key="4">
    <source>
        <dbReference type="Google" id="ProtNLM"/>
    </source>
</evidence>
<evidence type="ECO:0000313" key="3">
    <source>
        <dbReference type="Proteomes" id="UP000807469"/>
    </source>
</evidence>
<dbReference type="SUPFAM" id="SSF52047">
    <property type="entry name" value="RNI-like"/>
    <property type="match status" value="1"/>
</dbReference>
<dbReference type="OrthoDB" id="2745898at2759"/>
<evidence type="ECO:0000313" key="2">
    <source>
        <dbReference type="EMBL" id="KAF9486214.1"/>
    </source>
</evidence>
<organism evidence="2 3">
    <name type="scientific">Pholiota conissans</name>
    <dbReference type="NCBI Taxonomy" id="109636"/>
    <lineage>
        <taxon>Eukaryota</taxon>
        <taxon>Fungi</taxon>
        <taxon>Dikarya</taxon>
        <taxon>Basidiomycota</taxon>
        <taxon>Agaricomycotina</taxon>
        <taxon>Agaricomycetes</taxon>
        <taxon>Agaricomycetidae</taxon>
        <taxon>Agaricales</taxon>
        <taxon>Agaricineae</taxon>
        <taxon>Strophariaceae</taxon>
        <taxon>Pholiota</taxon>
    </lineage>
</organism>
<keyword evidence="3" id="KW-1185">Reference proteome</keyword>